<keyword evidence="3" id="KW-0328">Glycosyltransferase</keyword>
<dbReference type="RefSeq" id="WP_053792084.1">
    <property type="nucleotide sequence ID" value="NZ_JXCY01000007.1"/>
</dbReference>
<evidence type="ECO:0000256" key="12">
    <source>
        <dbReference type="ARBA" id="ARBA00023157"/>
    </source>
</evidence>
<dbReference type="PATRIC" id="fig|148814.8.peg.1196"/>
<keyword evidence="11" id="KW-0472">Membrane</keyword>
<evidence type="ECO:0000256" key="7">
    <source>
        <dbReference type="ARBA" id="ARBA00022824"/>
    </source>
</evidence>
<keyword evidence="8" id="KW-0735">Signal-anchor</keyword>
<dbReference type="PANTHER" id="PTHR46025">
    <property type="entry name" value="XYLOSYLTRANSFERASE OXT"/>
    <property type="match status" value="1"/>
</dbReference>
<keyword evidence="16" id="KW-1185">Reference proteome</keyword>
<evidence type="ECO:0000313" key="15">
    <source>
        <dbReference type="EMBL" id="KOY75850.1"/>
    </source>
</evidence>
<evidence type="ECO:0000256" key="1">
    <source>
        <dbReference type="ARBA" id="ARBA00004323"/>
    </source>
</evidence>
<name>A0A0M9DBY9_9LACO</name>
<dbReference type="GO" id="GO:0015012">
    <property type="term" value="P:heparan sulfate proteoglycan biosynthetic process"/>
    <property type="evidence" value="ECO:0007669"/>
    <property type="project" value="TreeGrafter"/>
</dbReference>
<evidence type="ECO:0000256" key="5">
    <source>
        <dbReference type="ARBA" id="ARBA00022692"/>
    </source>
</evidence>
<evidence type="ECO:0000256" key="6">
    <source>
        <dbReference type="ARBA" id="ARBA00022723"/>
    </source>
</evidence>
<keyword evidence="6" id="KW-0479">Metal-binding</keyword>
<dbReference type="InterPro" id="IPR003406">
    <property type="entry name" value="Glyco_trans_14"/>
</dbReference>
<evidence type="ECO:0000256" key="11">
    <source>
        <dbReference type="ARBA" id="ARBA00023136"/>
    </source>
</evidence>
<accession>A0A0M9DBY9</accession>
<evidence type="ECO:0000256" key="10">
    <source>
        <dbReference type="ARBA" id="ARBA00023034"/>
    </source>
</evidence>
<evidence type="ECO:0000256" key="13">
    <source>
        <dbReference type="ARBA" id="ARBA00023180"/>
    </source>
</evidence>
<keyword evidence="12" id="KW-1015">Disulfide bond</keyword>
<keyword evidence="4 15" id="KW-0808">Transferase</keyword>
<dbReference type="Pfam" id="PF02485">
    <property type="entry name" value="Branch"/>
    <property type="match status" value="1"/>
</dbReference>
<dbReference type="AlphaFoldDB" id="A0A0M9DBY9"/>
<keyword evidence="7" id="KW-0256">Endoplasmic reticulum</keyword>
<evidence type="ECO:0000256" key="9">
    <source>
        <dbReference type="ARBA" id="ARBA00022989"/>
    </source>
</evidence>
<keyword evidence="13" id="KW-0325">Glycoprotein</keyword>
<evidence type="ECO:0000256" key="3">
    <source>
        <dbReference type="ARBA" id="ARBA00022676"/>
    </source>
</evidence>
<dbReference type="GO" id="GO:0050650">
    <property type="term" value="P:chondroitin sulfate proteoglycan biosynthetic process"/>
    <property type="evidence" value="ECO:0007669"/>
    <property type="project" value="TreeGrafter"/>
</dbReference>
<comment type="subcellular location">
    <subcellularLocation>
        <location evidence="2">Endoplasmic reticulum membrane</location>
        <topology evidence="2">Single-pass type II membrane protein</topology>
    </subcellularLocation>
    <subcellularLocation>
        <location evidence="1">Golgi apparatus membrane</location>
        <topology evidence="1">Single-pass type II membrane protein</topology>
    </subcellularLocation>
</comment>
<evidence type="ECO:0000313" key="16">
    <source>
        <dbReference type="Proteomes" id="UP000037778"/>
    </source>
</evidence>
<evidence type="ECO:0000256" key="8">
    <source>
        <dbReference type="ARBA" id="ARBA00022968"/>
    </source>
</evidence>
<dbReference type="GO" id="GO:0016020">
    <property type="term" value="C:membrane"/>
    <property type="evidence" value="ECO:0007669"/>
    <property type="project" value="InterPro"/>
</dbReference>
<dbReference type="GO" id="GO:0046872">
    <property type="term" value="F:metal ion binding"/>
    <property type="evidence" value="ECO:0007669"/>
    <property type="project" value="UniProtKB-KW"/>
</dbReference>
<keyword evidence="9" id="KW-1133">Transmembrane helix</keyword>
<evidence type="ECO:0000256" key="2">
    <source>
        <dbReference type="ARBA" id="ARBA00004648"/>
    </source>
</evidence>
<gene>
    <name evidence="15" type="ORF">RZ71_02710</name>
</gene>
<keyword evidence="5" id="KW-0812">Transmembrane</keyword>
<dbReference type="Proteomes" id="UP000037778">
    <property type="component" value="Unassembled WGS sequence"/>
</dbReference>
<organism evidence="15 16">
    <name type="scientific">Apilactobacillus kunkeei</name>
    <dbReference type="NCBI Taxonomy" id="148814"/>
    <lineage>
        <taxon>Bacteria</taxon>
        <taxon>Bacillati</taxon>
        <taxon>Bacillota</taxon>
        <taxon>Bacilli</taxon>
        <taxon>Lactobacillales</taxon>
        <taxon>Lactobacillaceae</taxon>
        <taxon>Apilactobacillus</taxon>
    </lineage>
</organism>
<reference evidence="15 16" key="1">
    <citation type="journal article" date="2015" name="Genome Biol. Evol.">
        <title>Functionally Structured Genomes in Lactobacillus kunkeei Colonizing the Honey Crop and Food Products of Honeybees and Stingless Bees.</title>
        <authorList>
            <person name="Tamarit D."/>
            <person name="Ellegaard K.M."/>
            <person name="Wikander J."/>
            <person name="Olofsson T."/>
            <person name="Vasquez A."/>
            <person name="Andersson S.G."/>
        </authorList>
    </citation>
    <scope>NUCLEOTIDE SEQUENCE [LARGE SCALE GENOMIC DNA]</scope>
    <source>
        <strain evidence="15 16">LAko</strain>
    </source>
</reference>
<keyword evidence="10" id="KW-0333">Golgi apparatus</keyword>
<dbReference type="InterPro" id="IPR043538">
    <property type="entry name" value="XYLT"/>
</dbReference>
<dbReference type="GO" id="GO:0030158">
    <property type="term" value="F:protein xylosyltransferase activity"/>
    <property type="evidence" value="ECO:0007669"/>
    <property type="project" value="InterPro"/>
</dbReference>
<dbReference type="EMBL" id="JXCY01000007">
    <property type="protein sequence ID" value="KOY75850.1"/>
    <property type="molecule type" value="Genomic_DNA"/>
</dbReference>
<protein>
    <recommendedName>
        <fullName evidence="14">Peptide O-xylosyltransferase</fullName>
    </recommendedName>
</protein>
<proteinExistence type="predicted"/>
<evidence type="ECO:0000256" key="4">
    <source>
        <dbReference type="ARBA" id="ARBA00022679"/>
    </source>
</evidence>
<sequence>MKHAVMIMGYGDGKIVQNTIDVLDDPEIDFFIHWDKKFDIPEFKSVHSHIYFTKNRRKVYWGTDTQTMVERMMLEEVYNTHRYDYVHLISSNDMPLMTPDYFKSYFEKKPYAIGFLDYIDRQIYNRAKYYYPIRYMKLKTGVRFYMIIKNLEYINTILGVDRLKHKILEKGCNWFSMDIKYVKRVLDFKDFKMFKNTFTGDEFFIQTILRDLKPKGLTEKYDYYSDDYRMTRSSAMASRYIDWLNGHGKPYVFTTDDVDRLKTVVNTDYAFGRKIDDEAVITDTFKDYLANKGE</sequence>
<evidence type="ECO:0000256" key="14">
    <source>
        <dbReference type="ARBA" id="ARBA00042865"/>
    </source>
</evidence>
<dbReference type="PANTHER" id="PTHR46025:SF3">
    <property type="entry name" value="XYLOSYLTRANSFERASE OXT"/>
    <property type="match status" value="1"/>
</dbReference>
<comment type="caution">
    <text evidence="15">The sequence shown here is derived from an EMBL/GenBank/DDBJ whole genome shotgun (WGS) entry which is preliminary data.</text>
</comment>